<proteinExistence type="predicted"/>
<protein>
    <submittedName>
        <fullName evidence="1">WW domain-containing protein</fullName>
    </submittedName>
</protein>
<gene>
    <name evidence="1" type="ORF">IHE45_16G087300</name>
</gene>
<dbReference type="Proteomes" id="UP000827976">
    <property type="component" value="Chromosome 16"/>
</dbReference>
<name>A0ACB7UIS9_DIOAL</name>
<dbReference type="EMBL" id="CM037026">
    <property type="protein sequence ID" value="KAH7660264.1"/>
    <property type="molecule type" value="Genomic_DNA"/>
</dbReference>
<accession>A0ACB7UIS9</accession>
<evidence type="ECO:0000313" key="2">
    <source>
        <dbReference type="Proteomes" id="UP000827976"/>
    </source>
</evidence>
<reference evidence="2" key="1">
    <citation type="journal article" date="2022" name="Nat. Commun.">
        <title>Chromosome evolution and the genetic basis of agronomically important traits in greater yam.</title>
        <authorList>
            <person name="Bredeson J.V."/>
            <person name="Lyons J.B."/>
            <person name="Oniyinde I.O."/>
            <person name="Okereke N.R."/>
            <person name="Kolade O."/>
            <person name="Nnabue I."/>
            <person name="Nwadili C.O."/>
            <person name="Hribova E."/>
            <person name="Parker M."/>
            <person name="Nwogha J."/>
            <person name="Shu S."/>
            <person name="Carlson J."/>
            <person name="Kariba R."/>
            <person name="Muthemba S."/>
            <person name="Knop K."/>
            <person name="Barton G.J."/>
            <person name="Sherwood A.V."/>
            <person name="Lopez-Montes A."/>
            <person name="Asiedu R."/>
            <person name="Jamnadass R."/>
            <person name="Muchugi A."/>
            <person name="Goodstein D."/>
            <person name="Egesi C.N."/>
            <person name="Featherston J."/>
            <person name="Asfaw A."/>
            <person name="Simpson G.G."/>
            <person name="Dolezel J."/>
            <person name="Hendre P.S."/>
            <person name="Van Deynze A."/>
            <person name="Kumar P.L."/>
            <person name="Obidiegwu J.E."/>
            <person name="Bhattacharjee R."/>
            <person name="Rokhsar D.S."/>
        </authorList>
    </citation>
    <scope>NUCLEOTIDE SEQUENCE [LARGE SCALE GENOMIC DNA]</scope>
    <source>
        <strain evidence="2">cv. TDa95/00328</strain>
    </source>
</reference>
<comment type="caution">
    <text evidence="1">The sequence shown here is derived from an EMBL/GenBank/DDBJ whole genome shotgun (WGS) entry which is preliminary data.</text>
</comment>
<keyword evidence="2" id="KW-1185">Reference proteome</keyword>
<sequence length="939" mass="102400">MGRRKERRLAAMHGAGRRVKLDLFAEPSVGEAGGSSSSDGVGRNMDHNHHTGDPASPSASGQKQENPLMLLGQYSDEELDEEATEQPNNADEQTSLTGLEFQAEHGDVSNNNGHINDKNVAELVDKESDKLDITESKEGYSVKDEEIISSAAIQNNETDSATHAPEASGPQILGDVTGGWKMVMDEQSNRYYYWNTFTGETSWETPSSVALTSENISEHDVSLGEDKTKSLVHEHSSMQLNDTIVAYSNISSDNQSLNGGGAHLSYDATNYNPVATGISYGEASILPNVSSFHQSHIFSEHHPNLGEVVHASSAEHKDMHMTSYIEGTEAIAAHSVTLVQYAESLLQKLNTLLRSGNHVTDHVLIMKEIEIRISDCKALSSYGSSLLPFWWHTEVQLKQLESVIGKEESSQLIAFQSCNEQTGDKVTVSSESLGTRSETVGKNEGTGALVLNDNSPSRYATKDGQSEMSNVSGSRAGGTEQTLSGPTFQGSRDEKEPGEIEADQTVLSVEMVNKVGTSAIEDVDMDVEMEVDEDIPVDQTAGAGRSIGEGPTLLEQQTQTSLSTTERAPPPPEEEWIPPPPPESEAIPPPPTEEPPTSPIPPPFPETQPLHSYQEQFNTGYTVPTYDFYTPTVNEVGNNGYYASVEGCHIAEQATPYYGPVAANAFPHLAADVSSVEPVVYYDPSSTVIPAGHAASSVESSIYYVEASSISYHNHNNASLLDQSGQVTSTMEPGGSSLLSEKIDMNSSQPVSLTSTIQVAESSLVNGNNADALPATANKNQSKVVRGKKRTLAMASSLRSNKKVSSLVNKWKAAKEELHGDEDEDEEPENAYEVIERKRLKEIEEWRKRQIESGEAQDNANFLPLGGDWRERVRRKREQKARAAQMPSEAVEDEKKIPKLTELSKDLPSGWQAYWDESTKEVYYGNTVTSETSWTKPSR</sequence>
<evidence type="ECO:0000313" key="1">
    <source>
        <dbReference type="EMBL" id="KAH7660264.1"/>
    </source>
</evidence>
<organism evidence="1 2">
    <name type="scientific">Dioscorea alata</name>
    <name type="common">Purple yam</name>
    <dbReference type="NCBI Taxonomy" id="55571"/>
    <lineage>
        <taxon>Eukaryota</taxon>
        <taxon>Viridiplantae</taxon>
        <taxon>Streptophyta</taxon>
        <taxon>Embryophyta</taxon>
        <taxon>Tracheophyta</taxon>
        <taxon>Spermatophyta</taxon>
        <taxon>Magnoliopsida</taxon>
        <taxon>Liliopsida</taxon>
        <taxon>Dioscoreales</taxon>
        <taxon>Dioscoreaceae</taxon>
        <taxon>Dioscorea</taxon>
    </lineage>
</organism>